<feature type="transmembrane region" description="Helical" evidence="1">
    <location>
        <begin position="23"/>
        <end position="44"/>
    </location>
</feature>
<comment type="caution">
    <text evidence="2">The sequence shown here is derived from an EMBL/GenBank/DDBJ whole genome shotgun (WGS) entry which is preliminary data.</text>
</comment>
<protein>
    <submittedName>
        <fullName evidence="2">Uncharacterized protein</fullName>
    </submittedName>
</protein>
<keyword evidence="1" id="KW-1133">Transmembrane helix</keyword>
<dbReference type="AlphaFoldDB" id="A0A7Z0WNU3"/>
<dbReference type="EMBL" id="MSIF01000003">
    <property type="protein sequence ID" value="OLF11986.1"/>
    <property type="molecule type" value="Genomic_DNA"/>
</dbReference>
<name>A0A7Z0WNU3_9PSEU</name>
<reference evidence="2 3" key="1">
    <citation type="submission" date="2016-12" db="EMBL/GenBank/DDBJ databases">
        <title>The draft genome sequence of Actinophytocola xinjiangensis.</title>
        <authorList>
            <person name="Wang W."/>
            <person name="Yuan L."/>
        </authorList>
    </citation>
    <scope>NUCLEOTIDE SEQUENCE [LARGE SCALE GENOMIC DNA]</scope>
    <source>
        <strain evidence="2 3">CGMCC 4.4663</strain>
    </source>
</reference>
<evidence type="ECO:0000256" key="1">
    <source>
        <dbReference type="SAM" id="Phobius"/>
    </source>
</evidence>
<feature type="transmembrane region" description="Helical" evidence="1">
    <location>
        <begin position="56"/>
        <end position="75"/>
    </location>
</feature>
<accession>A0A7Z0WNU3</accession>
<organism evidence="2 3">
    <name type="scientific">Actinophytocola xinjiangensis</name>
    <dbReference type="NCBI Taxonomy" id="485602"/>
    <lineage>
        <taxon>Bacteria</taxon>
        <taxon>Bacillati</taxon>
        <taxon>Actinomycetota</taxon>
        <taxon>Actinomycetes</taxon>
        <taxon>Pseudonocardiales</taxon>
        <taxon>Pseudonocardiaceae</taxon>
    </lineage>
</organism>
<evidence type="ECO:0000313" key="2">
    <source>
        <dbReference type="EMBL" id="OLF11986.1"/>
    </source>
</evidence>
<dbReference type="Proteomes" id="UP000185696">
    <property type="component" value="Unassembled WGS sequence"/>
</dbReference>
<keyword evidence="3" id="KW-1185">Reference proteome</keyword>
<proteinExistence type="predicted"/>
<sequence length="77" mass="7427">MAVFTVVFGPLMAAFVITRGSTVVGVGVGVPLVAAGGFAVGALVAGAGSRAVERAWISIGLVGLAIVVAVVAAAFGW</sequence>
<gene>
    <name evidence="2" type="ORF">BLA60_08095</name>
</gene>
<evidence type="ECO:0000313" key="3">
    <source>
        <dbReference type="Proteomes" id="UP000185696"/>
    </source>
</evidence>
<keyword evidence="1" id="KW-0812">Transmembrane</keyword>
<keyword evidence="1" id="KW-0472">Membrane</keyword>